<organism evidence="1 2">
    <name type="scientific">Saccharopolyspora griseoalba</name>
    <dbReference type="NCBI Taxonomy" id="1431848"/>
    <lineage>
        <taxon>Bacteria</taxon>
        <taxon>Bacillati</taxon>
        <taxon>Actinomycetota</taxon>
        <taxon>Actinomycetes</taxon>
        <taxon>Pseudonocardiales</taxon>
        <taxon>Pseudonocardiaceae</taxon>
        <taxon>Saccharopolyspora</taxon>
    </lineage>
</organism>
<evidence type="ECO:0000313" key="1">
    <source>
        <dbReference type="EMBL" id="MFC7344498.1"/>
    </source>
</evidence>
<sequence>MAISFTSKHGPLSYPCDTFTGPGGRSWQANVRAIALALEALRRVDRYGVAGHGEQYAGWRAIESGTGPEAPLTWESALRWLRSYTGRDGDLWSLLRIAARQAHPDAGGSPQDWAMVDAIRQMTRNDNQ</sequence>
<protein>
    <recommendedName>
        <fullName evidence="3">Molecular chaperone DnaJ</fullName>
    </recommendedName>
</protein>
<evidence type="ECO:0008006" key="3">
    <source>
        <dbReference type="Google" id="ProtNLM"/>
    </source>
</evidence>
<dbReference type="RefSeq" id="WP_380672339.1">
    <property type="nucleotide sequence ID" value="NZ_JBHTCJ010000017.1"/>
</dbReference>
<gene>
    <name evidence="1" type="ORF">ACFQRI_24090</name>
</gene>
<keyword evidence="2" id="KW-1185">Reference proteome</keyword>
<reference evidence="2" key="1">
    <citation type="journal article" date="2019" name="Int. J. Syst. Evol. Microbiol.">
        <title>The Global Catalogue of Microorganisms (GCM) 10K type strain sequencing project: providing services to taxonomists for standard genome sequencing and annotation.</title>
        <authorList>
            <consortium name="The Broad Institute Genomics Platform"/>
            <consortium name="The Broad Institute Genome Sequencing Center for Infectious Disease"/>
            <person name="Wu L."/>
            <person name="Ma J."/>
        </authorList>
    </citation>
    <scope>NUCLEOTIDE SEQUENCE [LARGE SCALE GENOMIC DNA]</scope>
    <source>
        <strain evidence="2">WLHS5</strain>
    </source>
</reference>
<proteinExistence type="predicted"/>
<dbReference type="EMBL" id="JBHTCJ010000017">
    <property type="protein sequence ID" value="MFC7344498.1"/>
    <property type="molecule type" value="Genomic_DNA"/>
</dbReference>
<evidence type="ECO:0000313" key="2">
    <source>
        <dbReference type="Proteomes" id="UP001596504"/>
    </source>
</evidence>
<comment type="caution">
    <text evidence="1">The sequence shown here is derived from an EMBL/GenBank/DDBJ whole genome shotgun (WGS) entry which is preliminary data.</text>
</comment>
<accession>A0ABW2LS69</accession>
<name>A0ABW2LS69_9PSEU</name>
<dbReference type="Proteomes" id="UP001596504">
    <property type="component" value="Unassembled WGS sequence"/>
</dbReference>